<proteinExistence type="predicted"/>
<sequence>MRGVPAGADVTPAGTAYAVKRRLYGAGERASHRLRLLRVTSAAVTPLSVSSAYRQIEVSA</sequence>
<dbReference type="EMBL" id="MCAS01000067">
    <property type="protein sequence ID" value="RKF31440.1"/>
    <property type="molecule type" value="Genomic_DNA"/>
</dbReference>
<dbReference type="RefSeq" id="WP_120348863.1">
    <property type="nucleotide sequence ID" value="NZ_MCAS01000067.1"/>
</dbReference>
<reference evidence="1 2" key="1">
    <citation type="submission" date="2016-07" db="EMBL/GenBank/DDBJ databases">
        <title>Genome analysis of Burkholderia fungorum ES3-20.</title>
        <authorList>
            <person name="Xu D."/>
            <person name="Yao R."/>
            <person name="Zheng S."/>
        </authorList>
    </citation>
    <scope>NUCLEOTIDE SEQUENCE [LARGE SCALE GENOMIC DNA]</scope>
    <source>
        <strain evidence="1 2">ES3-20</strain>
    </source>
</reference>
<accession>A0A3R7E0M4</accession>
<protein>
    <submittedName>
        <fullName evidence="1">Uncharacterized protein</fullName>
    </submittedName>
</protein>
<comment type="caution">
    <text evidence="1">The sequence shown here is derived from an EMBL/GenBank/DDBJ whole genome shotgun (WGS) entry which is preliminary data.</text>
</comment>
<dbReference type="AlphaFoldDB" id="A0A3R7E0M4"/>
<gene>
    <name evidence="1" type="ORF">BCY88_11725</name>
</gene>
<name>A0A3R7E0M4_9BURK</name>
<organism evidence="1 2">
    <name type="scientific">Paraburkholderia fungorum</name>
    <dbReference type="NCBI Taxonomy" id="134537"/>
    <lineage>
        <taxon>Bacteria</taxon>
        <taxon>Pseudomonadati</taxon>
        <taxon>Pseudomonadota</taxon>
        <taxon>Betaproteobacteria</taxon>
        <taxon>Burkholderiales</taxon>
        <taxon>Burkholderiaceae</taxon>
        <taxon>Paraburkholderia</taxon>
    </lineage>
</organism>
<evidence type="ECO:0000313" key="1">
    <source>
        <dbReference type="EMBL" id="RKF31440.1"/>
    </source>
</evidence>
<dbReference type="Proteomes" id="UP000283709">
    <property type="component" value="Unassembled WGS sequence"/>
</dbReference>
<evidence type="ECO:0000313" key="2">
    <source>
        <dbReference type="Proteomes" id="UP000283709"/>
    </source>
</evidence>